<dbReference type="PANTHER" id="PTHR10961:SF46">
    <property type="entry name" value="PEROXISOMAL SARCOSINE OXIDASE"/>
    <property type="match status" value="1"/>
</dbReference>
<dbReference type="Pfam" id="PF01266">
    <property type="entry name" value="DAO"/>
    <property type="match status" value="1"/>
</dbReference>
<evidence type="ECO:0000313" key="6">
    <source>
        <dbReference type="EMBL" id="MCS5719683.1"/>
    </source>
</evidence>
<comment type="caution">
    <text evidence="6">The sequence shown here is derived from an EMBL/GenBank/DDBJ whole genome shotgun (WGS) entry which is preliminary data.</text>
</comment>
<evidence type="ECO:0000259" key="5">
    <source>
        <dbReference type="Pfam" id="PF01266"/>
    </source>
</evidence>
<evidence type="ECO:0000256" key="1">
    <source>
        <dbReference type="ARBA" id="ARBA00001974"/>
    </source>
</evidence>
<evidence type="ECO:0000313" key="7">
    <source>
        <dbReference type="Proteomes" id="UP001165584"/>
    </source>
</evidence>
<dbReference type="Proteomes" id="UP001165584">
    <property type="component" value="Unassembled WGS sequence"/>
</dbReference>
<feature type="domain" description="FAD dependent oxidoreductase" evidence="5">
    <location>
        <begin position="6"/>
        <end position="367"/>
    </location>
</feature>
<organism evidence="6 7">
    <name type="scientific">Herbiconiux aconitum</name>
    <dbReference type="NCBI Taxonomy" id="2970913"/>
    <lineage>
        <taxon>Bacteria</taxon>
        <taxon>Bacillati</taxon>
        <taxon>Actinomycetota</taxon>
        <taxon>Actinomycetes</taxon>
        <taxon>Micrococcales</taxon>
        <taxon>Microbacteriaceae</taxon>
        <taxon>Herbiconiux</taxon>
    </lineage>
</organism>
<evidence type="ECO:0000256" key="2">
    <source>
        <dbReference type="ARBA" id="ARBA00022630"/>
    </source>
</evidence>
<dbReference type="RefSeq" id="WP_259509171.1">
    <property type="nucleotide sequence ID" value="NZ_JANLCM010000002.1"/>
</dbReference>
<proteinExistence type="predicted"/>
<dbReference type="PANTHER" id="PTHR10961">
    <property type="entry name" value="PEROXISOMAL SARCOSINE OXIDASE"/>
    <property type="match status" value="1"/>
</dbReference>
<sequence>MTEFVDTIVAGGGTAGSAAAWQLARRGAEVLLLETCPAVDDSPGRAFELAYADPVYQALATESAELWDSVSAAGQGGSAPVLDRTGAVLHGHAPRLEVAAEALVRARLAHEILSAADAESRWPGLRFGGSVLFTPQGGRLREGAAITALRGAAVAEGARVVAGATITRIRILGDDLARLEVRRAAAGDDPTPPHGSTFGEVQEIDCRRLVVALGASTAKLLRGLVALPRITSTRDSSIVLPTSRGTAPAVLHLPDPTAPGQRYWRGDAAVLGGEGSVSVGWRDIRSSGESSARSGAVPPRELAALLRYAREWAPGADATVPTLTSRVRTSAHHGDFVIDRIGPVIVGAGFGAAGAGLAPAVGRLLAGLVEGTAAPGRFALRPDRRRAFDPAAPGRSVRRA</sequence>
<dbReference type="SUPFAM" id="SSF51905">
    <property type="entry name" value="FAD/NAD(P)-binding domain"/>
    <property type="match status" value="1"/>
</dbReference>
<name>A0ABT2GTZ0_9MICO</name>
<keyword evidence="7" id="KW-1185">Reference proteome</keyword>
<evidence type="ECO:0000256" key="4">
    <source>
        <dbReference type="ARBA" id="ARBA00023002"/>
    </source>
</evidence>
<dbReference type="InterPro" id="IPR006076">
    <property type="entry name" value="FAD-dep_OxRdtase"/>
</dbReference>
<keyword evidence="2" id="KW-0285">Flavoprotein</keyword>
<comment type="cofactor">
    <cofactor evidence="1">
        <name>FAD</name>
        <dbReference type="ChEBI" id="CHEBI:57692"/>
    </cofactor>
</comment>
<protein>
    <submittedName>
        <fullName evidence="6">FAD-dependent oxidoreductase</fullName>
    </submittedName>
</protein>
<keyword evidence="3" id="KW-0274">FAD</keyword>
<gene>
    <name evidence="6" type="ORF">N1027_16240</name>
</gene>
<keyword evidence="4" id="KW-0560">Oxidoreductase</keyword>
<evidence type="ECO:0000256" key="3">
    <source>
        <dbReference type="ARBA" id="ARBA00022827"/>
    </source>
</evidence>
<dbReference type="InterPro" id="IPR045170">
    <property type="entry name" value="MTOX"/>
</dbReference>
<reference evidence="6" key="1">
    <citation type="submission" date="2022-08" db="EMBL/GenBank/DDBJ databases">
        <authorList>
            <person name="Deng Y."/>
            <person name="Han X.-F."/>
            <person name="Zhang Y.-Q."/>
        </authorList>
    </citation>
    <scope>NUCLEOTIDE SEQUENCE</scope>
    <source>
        <strain evidence="6">CPCC 205763</strain>
    </source>
</reference>
<dbReference type="EMBL" id="JANLCM010000002">
    <property type="protein sequence ID" value="MCS5719683.1"/>
    <property type="molecule type" value="Genomic_DNA"/>
</dbReference>
<dbReference type="InterPro" id="IPR036188">
    <property type="entry name" value="FAD/NAD-bd_sf"/>
</dbReference>
<accession>A0ABT2GTZ0</accession>
<dbReference type="Gene3D" id="3.30.9.10">
    <property type="entry name" value="D-Amino Acid Oxidase, subunit A, domain 2"/>
    <property type="match status" value="1"/>
</dbReference>
<dbReference type="Gene3D" id="3.50.50.60">
    <property type="entry name" value="FAD/NAD(P)-binding domain"/>
    <property type="match status" value="1"/>
</dbReference>